<sequence length="178" mass="19982">MASSRKSAVPPVLKGKTLVINPSFSPPRTRSVKCKLFSSPSDCSASPDINFSQVVFQQMLDLNKQHSLLERFIKSSTNDLSHRISNLEQCFHRLPSHLFAPLIHISSSDDEVDFRADYVPPSTSTPCPPIQDHSPLPTLTPEDDPEENPQENHADDPEEGPEEDLYWIFDDDGFAKHD</sequence>
<feature type="region of interest" description="Disordered" evidence="1">
    <location>
        <begin position="114"/>
        <end position="178"/>
    </location>
</feature>
<feature type="compositionally biased region" description="Acidic residues" evidence="1">
    <location>
        <begin position="156"/>
        <end position="172"/>
    </location>
</feature>
<reference evidence="3" key="2">
    <citation type="submission" date="2019-10" db="EMBL/GenBank/DDBJ databases">
        <title>A de novo genome assembly of a pear dwarfing rootstock.</title>
        <authorList>
            <person name="Wang F."/>
            <person name="Wang J."/>
            <person name="Li S."/>
            <person name="Zhang Y."/>
            <person name="Fang M."/>
            <person name="Ma L."/>
            <person name="Zhao Y."/>
            <person name="Jiang S."/>
        </authorList>
    </citation>
    <scope>NUCLEOTIDE SEQUENCE [LARGE SCALE GENOMIC DNA]</scope>
</reference>
<dbReference type="EMBL" id="SMOL01000553">
    <property type="protein sequence ID" value="KAB2608784.1"/>
    <property type="molecule type" value="Genomic_DNA"/>
</dbReference>
<keyword evidence="3" id="KW-1185">Reference proteome</keyword>
<protein>
    <submittedName>
        <fullName evidence="2">Uncharacterized protein</fullName>
    </submittedName>
</protein>
<proteinExistence type="predicted"/>
<evidence type="ECO:0000313" key="3">
    <source>
        <dbReference type="Proteomes" id="UP000327157"/>
    </source>
</evidence>
<reference evidence="2 3" key="3">
    <citation type="submission" date="2019-11" db="EMBL/GenBank/DDBJ databases">
        <title>A de novo genome assembly of a pear dwarfing rootstock.</title>
        <authorList>
            <person name="Wang F."/>
            <person name="Wang J."/>
            <person name="Li S."/>
            <person name="Zhang Y."/>
            <person name="Fang M."/>
            <person name="Ma L."/>
            <person name="Zhao Y."/>
            <person name="Jiang S."/>
        </authorList>
    </citation>
    <scope>NUCLEOTIDE SEQUENCE [LARGE SCALE GENOMIC DNA]</scope>
    <source>
        <strain evidence="2">S2</strain>
        <tissue evidence="2">Leaf</tissue>
    </source>
</reference>
<gene>
    <name evidence="2" type="ORF">D8674_011952</name>
</gene>
<dbReference type="AlphaFoldDB" id="A0A5N5GDJ7"/>
<evidence type="ECO:0000256" key="1">
    <source>
        <dbReference type="SAM" id="MobiDB-lite"/>
    </source>
</evidence>
<evidence type="ECO:0000313" key="2">
    <source>
        <dbReference type="EMBL" id="KAB2608784.1"/>
    </source>
</evidence>
<comment type="caution">
    <text evidence="2">The sequence shown here is derived from an EMBL/GenBank/DDBJ whole genome shotgun (WGS) entry which is preliminary data.</text>
</comment>
<name>A0A5N5GDJ7_9ROSA</name>
<reference evidence="2 3" key="1">
    <citation type="submission" date="2019-09" db="EMBL/GenBank/DDBJ databases">
        <authorList>
            <person name="Ou C."/>
        </authorList>
    </citation>
    <scope>NUCLEOTIDE SEQUENCE [LARGE SCALE GENOMIC DNA]</scope>
    <source>
        <strain evidence="2">S2</strain>
        <tissue evidence="2">Leaf</tissue>
    </source>
</reference>
<dbReference type="Proteomes" id="UP000327157">
    <property type="component" value="Chromosome 14"/>
</dbReference>
<organism evidence="2 3">
    <name type="scientific">Pyrus ussuriensis x Pyrus communis</name>
    <dbReference type="NCBI Taxonomy" id="2448454"/>
    <lineage>
        <taxon>Eukaryota</taxon>
        <taxon>Viridiplantae</taxon>
        <taxon>Streptophyta</taxon>
        <taxon>Embryophyta</taxon>
        <taxon>Tracheophyta</taxon>
        <taxon>Spermatophyta</taxon>
        <taxon>Magnoliopsida</taxon>
        <taxon>eudicotyledons</taxon>
        <taxon>Gunneridae</taxon>
        <taxon>Pentapetalae</taxon>
        <taxon>rosids</taxon>
        <taxon>fabids</taxon>
        <taxon>Rosales</taxon>
        <taxon>Rosaceae</taxon>
        <taxon>Amygdaloideae</taxon>
        <taxon>Maleae</taxon>
        <taxon>Pyrus</taxon>
    </lineage>
</organism>
<accession>A0A5N5GDJ7</accession>